<organism evidence="4">
    <name type="scientific">Enterobius vermicularis</name>
    <name type="common">Human pinworm</name>
    <dbReference type="NCBI Taxonomy" id="51028"/>
    <lineage>
        <taxon>Eukaryota</taxon>
        <taxon>Metazoa</taxon>
        <taxon>Ecdysozoa</taxon>
        <taxon>Nematoda</taxon>
        <taxon>Chromadorea</taxon>
        <taxon>Rhabditida</taxon>
        <taxon>Spirurina</taxon>
        <taxon>Oxyuridomorpha</taxon>
        <taxon>Oxyuroidea</taxon>
        <taxon>Oxyuridae</taxon>
        <taxon>Enterobius</taxon>
    </lineage>
</organism>
<reference evidence="4" key="1">
    <citation type="submission" date="2017-02" db="UniProtKB">
        <authorList>
            <consortium name="WormBaseParasite"/>
        </authorList>
    </citation>
    <scope>IDENTIFICATION</scope>
</reference>
<evidence type="ECO:0000313" key="4">
    <source>
        <dbReference type="WBParaSite" id="EVEC_0001369201-mRNA-1"/>
    </source>
</evidence>
<dbReference type="AlphaFoldDB" id="A0A0N4VRM1"/>
<evidence type="ECO:0000313" key="3">
    <source>
        <dbReference type="Proteomes" id="UP000274131"/>
    </source>
</evidence>
<reference evidence="2 3" key="2">
    <citation type="submission" date="2018-10" db="EMBL/GenBank/DDBJ databases">
        <authorList>
            <consortium name="Pathogen Informatics"/>
        </authorList>
    </citation>
    <scope>NUCLEOTIDE SEQUENCE [LARGE SCALE GENOMIC DNA]</scope>
</reference>
<dbReference type="Proteomes" id="UP000274131">
    <property type="component" value="Unassembled WGS sequence"/>
</dbReference>
<feature type="compositionally biased region" description="Gly residues" evidence="1">
    <location>
        <begin position="1"/>
        <end position="18"/>
    </location>
</feature>
<sequence length="73" mass="7377">MDSIGGDGDGAGACGGNGDNDFNDYGADDDVDDDGYGDGAGGDEGDVCWVVGVVLLPLLDEIRGILMQAPLKR</sequence>
<feature type="compositionally biased region" description="Acidic residues" evidence="1">
    <location>
        <begin position="26"/>
        <end position="39"/>
    </location>
</feature>
<gene>
    <name evidence="2" type="ORF">EVEC_LOCUS12817</name>
</gene>
<feature type="region of interest" description="Disordered" evidence="1">
    <location>
        <begin position="1"/>
        <end position="39"/>
    </location>
</feature>
<dbReference type="WBParaSite" id="EVEC_0001369201-mRNA-1">
    <property type="protein sequence ID" value="EVEC_0001369201-mRNA-1"/>
    <property type="gene ID" value="EVEC_0001369201"/>
</dbReference>
<keyword evidence="3" id="KW-1185">Reference proteome</keyword>
<name>A0A0N4VRM1_ENTVE</name>
<accession>A0A0N4VRM1</accession>
<protein>
    <submittedName>
        <fullName evidence="2 4">Uncharacterized protein</fullName>
    </submittedName>
</protein>
<evidence type="ECO:0000313" key="2">
    <source>
        <dbReference type="EMBL" id="VDD98066.1"/>
    </source>
</evidence>
<evidence type="ECO:0000256" key="1">
    <source>
        <dbReference type="SAM" id="MobiDB-lite"/>
    </source>
</evidence>
<proteinExistence type="predicted"/>
<dbReference type="EMBL" id="UXUI01017435">
    <property type="protein sequence ID" value="VDD98066.1"/>
    <property type="molecule type" value="Genomic_DNA"/>
</dbReference>